<dbReference type="EMBL" id="QVLS01000001">
    <property type="protein sequence ID" value="RFP82845.1"/>
    <property type="molecule type" value="Genomic_DNA"/>
</dbReference>
<comment type="caution">
    <text evidence="1">The sequence shown here is derived from an EMBL/GenBank/DDBJ whole genome shotgun (WGS) entry which is preliminary data.</text>
</comment>
<accession>A0A372EQI3</accession>
<gene>
    <name evidence="1" type="ORF">DY262_03225</name>
</gene>
<name>A0A372EQI3_9BURK</name>
<proteinExistence type="predicted"/>
<dbReference type="AlphaFoldDB" id="A0A372EQI3"/>
<organism evidence="1 2">
    <name type="scientific">Hydrogenophaga borbori</name>
    <dbReference type="NCBI Taxonomy" id="2294117"/>
    <lineage>
        <taxon>Bacteria</taxon>
        <taxon>Pseudomonadati</taxon>
        <taxon>Pseudomonadota</taxon>
        <taxon>Betaproteobacteria</taxon>
        <taxon>Burkholderiales</taxon>
        <taxon>Comamonadaceae</taxon>
        <taxon>Hydrogenophaga</taxon>
    </lineage>
</organism>
<evidence type="ECO:0000313" key="1">
    <source>
        <dbReference type="EMBL" id="RFP82845.1"/>
    </source>
</evidence>
<dbReference type="RefSeq" id="WP_116957514.1">
    <property type="nucleotide sequence ID" value="NZ_QVLS01000001.1"/>
</dbReference>
<protein>
    <submittedName>
        <fullName evidence="1">Uncharacterized protein</fullName>
    </submittedName>
</protein>
<dbReference type="Proteomes" id="UP000261931">
    <property type="component" value="Unassembled WGS sequence"/>
</dbReference>
<keyword evidence="2" id="KW-1185">Reference proteome</keyword>
<reference evidence="1 2" key="1">
    <citation type="submission" date="2018-08" db="EMBL/GenBank/DDBJ databases">
        <title>Hydrogenophaga sp. LA-38 isolated from sludge.</title>
        <authorList>
            <person name="Im W.-T."/>
        </authorList>
    </citation>
    <scope>NUCLEOTIDE SEQUENCE [LARGE SCALE GENOMIC DNA]</scope>
    <source>
        <strain evidence="1 2">LA-38</strain>
    </source>
</reference>
<sequence>MDADNDTSNGIRMPAIAGAFGVDFSQRIEDFENDPDVQAFLASHAGARPLVSVQDAVTHFGQSIDTVSTGTVLSFAGRTATSSITNTACINNIQAQQRYAFGQSSVVLSGSDGFTNTGGNCVVTPDANEIIAYADLVAGDFLSCLPDCVYKDVNFIRHGLDVDGRTVVELSWHTPGTQKVRYIKRVLVDPGAPGQPAALTTFKETITFD</sequence>
<evidence type="ECO:0000313" key="2">
    <source>
        <dbReference type="Proteomes" id="UP000261931"/>
    </source>
</evidence>